<dbReference type="Proteomes" id="UP000740926">
    <property type="component" value="Unassembled WGS sequence"/>
</dbReference>
<dbReference type="SUPFAM" id="SSF53774">
    <property type="entry name" value="Glutaminase/Asparaginase"/>
    <property type="match status" value="1"/>
</dbReference>
<evidence type="ECO:0000313" key="4">
    <source>
        <dbReference type="EMBL" id="KAG1537067.1"/>
    </source>
</evidence>
<protein>
    <recommendedName>
        <fullName evidence="3">L-asparaginase N-terminal domain-containing protein</fullName>
    </recommendedName>
</protein>
<comment type="caution">
    <text evidence="4">The sequence shown here is derived from an EMBL/GenBank/DDBJ whole genome shotgun (WGS) entry which is preliminary data.</text>
</comment>
<feature type="active site" evidence="2">
    <location>
        <position position="101"/>
    </location>
</feature>
<dbReference type="InterPro" id="IPR027475">
    <property type="entry name" value="Asparaginase/glutaminase_AS2"/>
</dbReference>
<dbReference type="Pfam" id="PF00710">
    <property type="entry name" value="Asparaginase"/>
    <property type="match status" value="1"/>
</dbReference>
<dbReference type="PANTHER" id="PTHR11707">
    <property type="entry name" value="L-ASPARAGINASE"/>
    <property type="match status" value="1"/>
</dbReference>
<organism evidence="4 5">
    <name type="scientific">Rhizopus delemar</name>
    <dbReference type="NCBI Taxonomy" id="936053"/>
    <lineage>
        <taxon>Eukaryota</taxon>
        <taxon>Fungi</taxon>
        <taxon>Fungi incertae sedis</taxon>
        <taxon>Mucoromycota</taxon>
        <taxon>Mucoromycotina</taxon>
        <taxon>Mucoromycetes</taxon>
        <taxon>Mucorales</taxon>
        <taxon>Mucorineae</taxon>
        <taxon>Rhizopodaceae</taxon>
        <taxon>Rhizopus</taxon>
    </lineage>
</organism>
<dbReference type="PANTHER" id="PTHR11707:SF28">
    <property type="entry name" value="60 KDA LYSOPHOSPHOLIPASE"/>
    <property type="match status" value="1"/>
</dbReference>
<feature type="active site" description="O-isoaspartyl threonine intermediate" evidence="1">
    <location>
        <position position="24"/>
    </location>
</feature>
<dbReference type="Gene3D" id="3.40.50.1170">
    <property type="entry name" value="L-asparaginase, N-terminal domain"/>
    <property type="match status" value="1"/>
</dbReference>
<sequence length="138" mass="14759">MCAMSVGAAAESLPVVQFIATGGTIAMKVDPVTKGVVPAISGDDLMQTVPDASKYARIEVNNFSAMSANYVDPKWWTRLTKSVDEALARPEVAGVVIAHGTDTMEETAYWLDLTILTARATCSTRSGSPPRRTPKARE</sequence>
<gene>
    <name evidence="4" type="ORF">G6F50_014929</name>
</gene>
<proteinExistence type="predicted"/>
<dbReference type="PROSITE" id="PS51732">
    <property type="entry name" value="ASN_GLN_ASE_3"/>
    <property type="match status" value="1"/>
</dbReference>
<dbReference type="InterPro" id="IPR027474">
    <property type="entry name" value="L-asparaginase_N"/>
</dbReference>
<dbReference type="EMBL" id="JAANIU010007660">
    <property type="protein sequence ID" value="KAG1537067.1"/>
    <property type="molecule type" value="Genomic_DNA"/>
</dbReference>
<reference evidence="4 5" key="1">
    <citation type="journal article" date="2020" name="Microb. Genom.">
        <title>Genetic diversity of clinical and environmental Mucorales isolates obtained from an investigation of mucormycosis cases among solid organ transplant recipients.</title>
        <authorList>
            <person name="Nguyen M.H."/>
            <person name="Kaul D."/>
            <person name="Muto C."/>
            <person name="Cheng S.J."/>
            <person name="Richter R.A."/>
            <person name="Bruno V.M."/>
            <person name="Liu G."/>
            <person name="Beyhan S."/>
            <person name="Sundermann A.J."/>
            <person name="Mounaud S."/>
            <person name="Pasculle A.W."/>
            <person name="Nierman W.C."/>
            <person name="Driscoll E."/>
            <person name="Cumbie R."/>
            <person name="Clancy C.J."/>
            <person name="Dupont C.L."/>
        </authorList>
    </citation>
    <scope>NUCLEOTIDE SEQUENCE [LARGE SCALE GENOMIC DNA]</scope>
    <source>
        <strain evidence="4 5">GL24</strain>
    </source>
</reference>
<dbReference type="PIRSF" id="PIRSF500176">
    <property type="entry name" value="L_ASNase"/>
    <property type="match status" value="1"/>
</dbReference>
<evidence type="ECO:0000313" key="5">
    <source>
        <dbReference type="Proteomes" id="UP000740926"/>
    </source>
</evidence>
<dbReference type="InterPro" id="IPR037152">
    <property type="entry name" value="L-asparaginase_N_sf"/>
</dbReference>
<evidence type="ECO:0000256" key="1">
    <source>
        <dbReference type="PIRSR" id="PIRSR001220-1"/>
    </source>
</evidence>
<dbReference type="InterPro" id="IPR006034">
    <property type="entry name" value="Asparaginase/glutaminase-like"/>
</dbReference>
<evidence type="ECO:0000256" key="2">
    <source>
        <dbReference type="PROSITE-ProRule" id="PRU10100"/>
    </source>
</evidence>
<dbReference type="PRINTS" id="PR00139">
    <property type="entry name" value="ASNGLNASE"/>
</dbReference>
<dbReference type="GO" id="GO:0004067">
    <property type="term" value="F:asparaginase activity"/>
    <property type="evidence" value="ECO:0007669"/>
    <property type="project" value="UniProtKB-UniRule"/>
</dbReference>
<name>A0A9P7C5T6_9FUNG</name>
<evidence type="ECO:0000259" key="3">
    <source>
        <dbReference type="Pfam" id="PF00710"/>
    </source>
</evidence>
<dbReference type="PROSITE" id="PS00917">
    <property type="entry name" value="ASN_GLN_ASE_2"/>
    <property type="match status" value="1"/>
</dbReference>
<dbReference type="AlphaFoldDB" id="A0A9P7C5T6"/>
<dbReference type="InterPro" id="IPR036152">
    <property type="entry name" value="Asp/glu_Ase-like_sf"/>
</dbReference>
<keyword evidence="5" id="KW-1185">Reference proteome</keyword>
<dbReference type="PIRSF" id="PIRSF001220">
    <property type="entry name" value="L-ASNase_gatD"/>
    <property type="match status" value="1"/>
</dbReference>
<feature type="domain" description="L-asparaginase N-terminal" evidence="3">
    <location>
        <begin position="16"/>
        <end position="117"/>
    </location>
</feature>
<accession>A0A9P7C5T6</accession>